<dbReference type="Gene3D" id="3.30.429.10">
    <property type="entry name" value="Macrophage Migration Inhibitory Factor"/>
    <property type="match status" value="1"/>
</dbReference>
<keyword evidence="2" id="KW-1185">Reference proteome</keyword>
<organism evidence="1 2">
    <name type="scientific">Vibrio rhizosphaerae</name>
    <dbReference type="NCBI Taxonomy" id="398736"/>
    <lineage>
        <taxon>Bacteria</taxon>
        <taxon>Pseudomonadati</taxon>
        <taxon>Pseudomonadota</taxon>
        <taxon>Gammaproteobacteria</taxon>
        <taxon>Vibrionales</taxon>
        <taxon>Vibrionaceae</taxon>
        <taxon>Vibrio</taxon>
    </lineage>
</organism>
<evidence type="ECO:0000313" key="2">
    <source>
        <dbReference type="Proteomes" id="UP001279860"/>
    </source>
</evidence>
<name>A0ABU4IQE6_9VIBR</name>
<dbReference type="Proteomes" id="UP001279860">
    <property type="component" value="Unassembled WGS sequence"/>
</dbReference>
<dbReference type="EMBL" id="JAWRCP010000001">
    <property type="protein sequence ID" value="MDW6091629.1"/>
    <property type="molecule type" value="Genomic_DNA"/>
</dbReference>
<dbReference type="InterPro" id="IPR004220">
    <property type="entry name" value="5-COMe_2-OHmuconate_Isoase"/>
</dbReference>
<gene>
    <name evidence="1" type="ORF">SBX64_03555</name>
</gene>
<evidence type="ECO:0000313" key="1">
    <source>
        <dbReference type="EMBL" id="MDW6091629.1"/>
    </source>
</evidence>
<dbReference type="Pfam" id="PF02962">
    <property type="entry name" value="CHMI"/>
    <property type="match status" value="1"/>
</dbReference>
<dbReference type="InterPro" id="IPR014347">
    <property type="entry name" value="Tautomerase/MIF_sf"/>
</dbReference>
<reference evidence="1 2" key="1">
    <citation type="submission" date="2023-11" db="EMBL/GenBank/DDBJ databases">
        <title>Plant-associative lifestyle of Vibrio porteresiae and its evolutionary dynamics.</title>
        <authorList>
            <person name="Rameshkumar N."/>
            <person name="Kirti K."/>
        </authorList>
    </citation>
    <scope>NUCLEOTIDE SEQUENCE [LARGE SCALE GENOMIC DNA]</scope>
    <source>
        <strain evidence="1 2">MSSRF7</strain>
    </source>
</reference>
<accession>A0ABU4IQE6</accession>
<comment type="caution">
    <text evidence="1">The sequence shown here is derived from an EMBL/GenBank/DDBJ whole genome shotgun (WGS) entry which is preliminary data.</text>
</comment>
<sequence>MRSLQFGSILPKQFTVGGMLANPWLDVMIGIHHMINLRMEYSAPVDERVNISRLLEDLHQVLLHDETIQRFGLAVKSNAIRSHQWFVGEQLDSGDFIQLIVEVSQEYVLDIRDAVIGKLTERFEQDADKIENLSVLLRVIEQHYIRCHN</sequence>
<proteinExistence type="predicted"/>
<protein>
    <submittedName>
        <fullName evidence="1">Uncharacterized protein</fullName>
    </submittedName>
</protein>
<dbReference type="RefSeq" id="WP_318584351.1">
    <property type="nucleotide sequence ID" value="NZ_JAWRCP010000001.1"/>
</dbReference>
<dbReference type="SUPFAM" id="SSF55331">
    <property type="entry name" value="Tautomerase/MIF"/>
    <property type="match status" value="1"/>
</dbReference>